<keyword evidence="3" id="KW-0233">DNA recombination</keyword>
<dbReference type="Gene3D" id="1.10.443.10">
    <property type="entry name" value="Intergrase catalytic core"/>
    <property type="match status" value="1"/>
</dbReference>
<organism evidence="7 8">
    <name type="scientific">Blautia obeum</name>
    <dbReference type="NCBI Taxonomy" id="40520"/>
    <lineage>
        <taxon>Bacteria</taxon>
        <taxon>Bacillati</taxon>
        <taxon>Bacillota</taxon>
        <taxon>Clostridia</taxon>
        <taxon>Lachnospirales</taxon>
        <taxon>Lachnospiraceae</taxon>
        <taxon>Blautia</taxon>
    </lineage>
</organism>
<evidence type="ECO:0000313" key="7">
    <source>
        <dbReference type="EMBL" id="RHE35672.1"/>
    </source>
</evidence>
<dbReference type="InterPro" id="IPR002104">
    <property type="entry name" value="Integrase_catalytic"/>
</dbReference>
<dbReference type="Pfam" id="PF00589">
    <property type="entry name" value="Phage_integrase"/>
    <property type="match status" value="1"/>
</dbReference>
<dbReference type="EMBL" id="QSKF01000034">
    <property type="protein sequence ID" value="RHE35672.1"/>
    <property type="molecule type" value="Genomic_DNA"/>
</dbReference>
<evidence type="ECO:0000313" key="8">
    <source>
        <dbReference type="Proteomes" id="UP000283745"/>
    </source>
</evidence>
<dbReference type="InterPro" id="IPR013762">
    <property type="entry name" value="Integrase-like_cat_sf"/>
</dbReference>
<dbReference type="GO" id="GO:0006310">
    <property type="term" value="P:DNA recombination"/>
    <property type="evidence" value="ECO:0007669"/>
    <property type="project" value="UniProtKB-KW"/>
</dbReference>
<evidence type="ECO:0000259" key="5">
    <source>
        <dbReference type="PROSITE" id="PS51898"/>
    </source>
</evidence>
<evidence type="ECO:0000259" key="6">
    <source>
        <dbReference type="PROSITE" id="PS51900"/>
    </source>
</evidence>
<comment type="caution">
    <text evidence="7">The sequence shown here is derived from an EMBL/GenBank/DDBJ whole genome shotgun (WGS) entry which is preliminary data.</text>
</comment>
<evidence type="ECO:0000256" key="3">
    <source>
        <dbReference type="ARBA" id="ARBA00023172"/>
    </source>
</evidence>
<protein>
    <submittedName>
        <fullName evidence="7">Integrase</fullName>
    </submittedName>
</protein>
<reference evidence="7 8" key="1">
    <citation type="submission" date="2018-08" db="EMBL/GenBank/DDBJ databases">
        <title>A genome reference for cultivated species of the human gut microbiota.</title>
        <authorList>
            <person name="Zou Y."/>
            <person name="Xue W."/>
            <person name="Luo G."/>
        </authorList>
    </citation>
    <scope>NUCLEOTIDE SEQUENCE [LARGE SCALE GENOMIC DNA]</scope>
    <source>
        <strain evidence="7 8">AM28-23</strain>
    </source>
</reference>
<accession>A0A414IZB9</accession>
<dbReference type="GO" id="GO:0003677">
    <property type="term" value="F:DNA binding"/>
    <property type="evidence" value="ECO:0007669"/>
    <property type="project" value="UniProtKB-UniRule"/>
</dbReference>
<name>A0A414IZB9_9FIRM</name>
<dbReference type="PROSITE" id="PS51898">
    <property type="entry name" value="TYR_RECOMBINASE"/>
    <property type="match status" value="1"/>
</dbReference>
<dbReference type="InterPro" id="IPR010998">
    <property type="entry name" value="Integrase_recombinase_N"/>
</dbReference>
<comment type="similarity">
    <text evidence="1">Belongs to the 'phage' integrase family.</text>
</comment>
<evidence type="ECO:0000256" key="4">
    <source>
        <dbReference type="PROSITE-ProRule" id="PRU01248"/>
    </source>
</evidence>
<dbReference type="Proteomes" id="UP000283745">
    <property type="component" value="Unassembled WGS sequence"/>
</dbReference>
<dbReference type="InterPro" id="IPR050090">
    <property type="entry name" value="Tyrosine_recombinase_XerCD"/>
</dbReference>
<feature type="domain" description="Core-binding (CB)" evidence="6">
    <location>
        <begin position="5"/>
        <end position="104"/>
    </location>
</feature>
<dbReference type="PROSITE" id="PS51900">
    <property type="entry name" value="CB"/>
    <property type="match status" value="1"/>
</dbReference>
<keyword evidence="2 4" id="KW-0238">DNA-binding</keyword>
<dbReference type="AlphaFoldDB" id="A0A414IZB9"/>
<evidence type="ECO:0000256" key="1">
    <source>
        <dbReference type="ARBA" id="ARBA00008857"/>
    </source>
</evidence>
<dbReference type="GO" id="GO:0015074">
    <property type="term" value="P:DNA integration"/>
    <property type="evidence" value="ECO:0007669"/>
    <property type="project" value="InterPro"/>
</dbReference>
<dbReference type="Gene3D" id="1.10.150.130">
    <property type="match status" value="1"/>
</dbReference>
<dbReference type="PANTHER" id="PTHR30349:SF41">
    <property type="entry name" value="INTEGRASE_RECOMBINASE PROTEIN MJ0367-RELATED"/>
    <property type="match status" value="1"/>
</dbReference>
<feature type="domain" description="Tyr recombinase" evidence="5">
    <location>
        <begin position="128"/>
        <end position="318"/>
    </location>
</feature>
<dbReference type="SUPFAM" id="SSF56349">
    <property type="entry name" value="DNA breaking-rejoining enzymes"/>
    <property type="match status" value="1"/>
</dbReference>
<proteinExistence type="inferred from homology"/>
<sequence length="345" mass="38816">MKNKSAKISTDQLFFSHTWNFLNVYLVKQVGRSQATAESYRDSLTIFKNYLVDELGKSISTFQFSDCTKECIYNFREYLLANGSQPSTVNVRVAAIRAYLNYASDMDISVQSVALAISQISPCKTIKKEKPILSDDALAAILSAPPNTKFGVRDRAILILLYDTAVRISELLNIRLCDIAMESKYPNIFITGKGNKERTIQLTAKAVEHLREYIRVYHSNSSKEAYLFSTTIKGVTDRMSVGNVQRIIKKYATLVSEKGISLPDSVHCHMFRRTRATNLYQDGIAIELVSTVLGHARTDTTKSYYAKPSVEQLRDAMESVPTPVSDEAPMWEGNEDEMARLCGLR</sequence>
<dbReference type="PANTHER" id="PTHR30349">
    <property type="entry name" value="PHAGE INTEGRASE-RELATED"/>
    <property type="match status" value="1"/>
</dbReference>
<dbReference type="InterPro" id="IPR025269">
    <property type="entry name" value="SAM-like_dom"/>
</dbReference>
<dbReference type="InterPro" id="IPR044068">
    <property type="entry name" value="CB"/>
</dbReference>
<dbReference type="InterPro" id="IPR011010">
    <property type="entry name" value="DNA_brk_join_enz"/>
</dbReference>
<evidence type="ECO:0000256" key="2">
    <source>
        <dbReference type="ARBA" id="ARBA00023125"/>
    </source>
</evidence>
<gene>
    <name evidence="7" type="ORF">DW740_17625</name>
</gene>
<dbReference type="Pfam" id="PF13102">
    <property type="entry name" value="Phage_int_SAM_5"/>
    <property type="match status" value="1"/>
</dbReference>
<dbReference type="RefSeq" id="WP_118050768.1">
    <property type="nucleotide sequence ID" value="NZ_CABJFK010000034.1"/>
</dbReference>